<dbReference type="EMBL" id="JBHSON010000019">
    <property type="protein sequence ID" value="MFC5747117.1"/>
    <property type="molecule type" value="Genomic_DNA"/>
</dbReference>
<name>A0ABW0ZXK9_9ACTN</name>
<dbReference type="RefSeq" id="WP_378282734.1">
    <property type="nucleotide sequence ID" value="NZ_JBHSON010000019.1"/>
</dbReference>
<proteinExistence type="predicted"/>
<evidence type="ECO:0008006" key="3">
    <source>
        <dbReference type="Google" id="ProtNLM"/>
    </source>
</evidence>
<dbReference type="Proteomes" id="UP001596074">
    <property type="component" value="Unassembled WGS sequence"/>
</dbReference>
<evidence type="ECO:0000313" key="2">
    <source>
        <dbReference type="Proteomes" id="UP001596074"/>
    </source>
</evidence>
<protein>
    <recommendedName>
        <fullName evidence="3">Peptidase M4 domain-containing protein</fullName>
    </recommendedName>
</protein>
<accession>A0ABW0ZXK9</accession>
<evidence type="ECO:0000313" key="1">
    <source>
        <dbReference type="EMBL" id="MFC5747117.1"/>
    </source>
</evidence>
<dbReference type="SUPFAM" id="SSF55486">
    <property type="entry name" value="Metalloproteases ('zincins'), catalytic domain"/>
    <property type="match status" value="1"/>
</dbReference>
<dbReference type="InterPro" id="IPR027268">
    <property type="entry name" value="Peptidase_M4/M1_CTD_sf"/>
</dbReference>
<keyword evidence="2" id="KW-1185">Reference proteome</keyword>
<reference evidence="2" key="1">
    <citation type="journal article" date="2019" name="Int. J. Syst. Evol. Microbiol.">
        <title>The Global Catalogue of Microorganisms (GCM) 10K type strain sequencing project: providing services to taxonomists for standard genome sequencing and annotation.</title>
        <authorList>
            <consortium name="The Broad Institute Genomics Platform"/>
            <consortium name="The Broad Institute Genome Sequencing Center for Infectious Disease"/>
            <person name="Wu L."/>
            <person name="Ma J."/>
        </authorList>
    </citation>
    <scope>NUCLEOTIDE SEQUENCE [LARGE SCALE GENOMIC DNA]</scope>
    <source>
        <strain evidence="2">KCTC 42087</strain>
    </source>
</reference>
<dbReference type="CDD" id="cd09598">
    <property type="entry name" value="M4_like"/>
    <property type="match status" value="1"/>
</dbReference>
<gene>
    <name evidence="1" type="ORF">ACFPZN_15925</name>
</gene>
<organism evidence="1 2">
    <name type="scientific">Actinomadura rugatobispora</name>
    <dbReference type="NCBI Taxonomy" id="1994"/>
    <lineage>
        <taxon>Bacteria</taxon>
        <taxon>Bacillati</taxon>
        <taxon>Actinomycetota</taxon>
        <taxon>Actinomycetes</taxon>
        <taxon>Streptosporangiales</taxon>
        <taxon>Thermomonosporaceae</taxon>
        <taxon>Actinomadura</taxon>
    </lineage>
</organism>
<dbReference type="Gene3D" id="1.10.390.10">
    <property type="entry name" value="Neutral Protease Domain 2"/>
    <property type="match status" value="1"/>
</dbReference>
<comment type="caution">
    <text evidence="1">The sequence shown here is derived from an EMBL/GenBank/DDBJ whole genome shotgun (WGS) entry which is preliminary data.</text>
</comment>
<sequence length="446" mass="48588">MPAPAPKPVPVPVPPVPGHRFLVYKQDPSVARLGVRVAFIPSLVLNGPADARITTELAGVTPVARNVDGDFVFPVDSAQFDAAHTWAVARQTLTLFERHHGAPIRFAWNTGGNTDRITVHPRAGVDRNAFYSRTAKVLKFFFFTPAGRQEQVFTCRSLDIVAHETGHAILDGLKPGWLGVGNPPQTGGLHEAFGDLSAIFLTLAQPDQADALVAITRANLHDKNFLAAVAEQFGTALGKDFGLRNADNDLKLSEVGNEVHAISQVFTGAIYDILADVYAFERGQQGGRKDPAQLLIEVADRLCKLLLDAIIASPAVGATYVDVANQLLQISAQRGEPAIYRTFIRNRFAVREITTAATPLRDLLSGRVNMADAEYTGDGEDVTDVQDHDEHSASLRAEQNRGRCCGTMQMPEFQAVDPEKLSRGGPLEDDDILRDELEELRRAFSK</sequence>